<dbReference type="GO" id="GO:0016747">
    <property type="term" value="F:acyltransferase activity, transferring groups other than amino-acyl groups"/>
    <property type="evidence" value="ECO:0007669"/>
    <property type="project" value="InterPro"/>
</dbReference>
<organism evidence="3 4">
    <name type="scientific">Dyadobacter psychrophilus</name>
    <dbReference type="NCBI Taxonomy" id="651661"/>
    <lineage>
        <taxon>Bacteria</taxon>
        <taxon>Pseudomonadati</taxon>
        <taxon>Bacteroidota</taxon>
        <taxon>Cytophagia</taxon>
        <taxon>Cytophagales</taxon>
        <taxon>Spirosomataceae</taxon>
        <taxon>Dyadobacter</taxon>
    </lineage>
</organism>
<keyword evidence="4" id="KW-1185">Reference proteome</keyword>
<dbReference type="AlphaFoldDB" id="A0A1T5DRI7"/>
<dbReference type="InterPro" id="IPR016181">
    <property type="entry name" value="Acyl_CoA_acyltransferase"/>
</dbReference>
<dbReference type="OrthoDB" id="9793389at2"/>
<evidence type="ECO:0000259" key="1">
    <source>
        <dbReference type="PROSITE" id="PS51186"/>
    </source>
</evidence>
<evidence type="ECO:0000313" key="3">
    <source>
        <dbReference type="EMBL" id="SKB74265.1"/>
    </source>
</evidence>
<dbReference type="InterPro" id="IPR045057">
    <property type="entry name" value="Gcn5-rel_NAT"/>
</dbReference>
<feature type="domain" description="N-acetyltransferase" evidence="2">
    <location>
        <begin position="8"/>
        <end position="95"/>
    </location>
</feature>
<reference evidence="4" key="1">
    <citation type="submission" date="2017-02" db="EMBL/GenBank/DDBJ databases">
        <authorList>
            <person name="Varghese N."/>
            <person name="Submissions S."/>
        </authorList>
    </citation>
    <scope>NUCLEOTIDE SEQUENCE [LARGE SCALE GENOMIC DNA]</scope>
    <source>
        <strain evidence="4">DSM 22270</strain>
    </source>
</reference>
<dbReference type="STRING" id="651661.SAMN05660293_01834"/>
<dbReference type="PANTHER" id="PTHR31435">
    <property type="entry name" value="PROTEIN NATD1"/>
    <property type="match status" value="1"/>
</dbReference>
<dbReference type="InterPro" id="IPR000182">
    <property type="entry name" value="GNAT_dom"/>
</dbReference>
<dbReference type="PANTHER" id="PTHR31435:SF10">
    <property type="entry name" value="BSR4717 PROTEIN"/>
    <property type="match status" value="1"/>
</dbReference>
<dbReference type="InterPro" id="IPR031165">
    <property type="entry name" value="GNAT_YJDJ"/>
</dbReference>
<proteinExistence type="predicted"/>
<dbReference type="PROSITE" id="PS51186">
    <property type="entry name" value="GNAT"/>
    <property type="match status" value="1"/>
</dbReference>
<dbReference type="EMBL" id="FUZA01000002">
    <property type="protein sequence ID" value="SKB74265.1"/>
    <property type="molecule type" value="Genomic_DNA"/>
</dbReference>
<dbReference type="RefSeq" id="WP_082214377.1">
    <property type="nucleotide sequence ID" value="NZ_FUZA01000002.1"/>
</dbReference>
<evidence type="ECO:0000259" key="2">
    <source>
        <dbReference type="PROSITE" id="PS51729"/>
    </source>
</evidence>
<accession>A0A1T5DRI7</accession>
<dbReference type="CDD" id="cd04301">
    <property type="entry name" value="NAT_SF"/>
    <property type="match status" value="1"/>
</dbReference>
<feature type="domain" description="N-acetyltransferase" evidence="1">
    <location>
        <begin position="1"/>
        <end position="96"/>
    </location>
</feature>
<sequence length="96" mass="11215">MSEVKLRLDARKRGAFYIEEEGKQVGEMVIGVSETALTVYHTEVDENMSGKGLAKLMLDEMVDYARKHELQVVPLCEYVHVQFKRHPEEYQDVWKK</sequence>
<gene>
    <name evidence="3" type="ORF">SAMN05660293_01834</name>
</gene>
<dbReference type="Gene3D" id="3.40.630.30">
    <property type="match status" value="1"/>
</dbReference>
<dbReference type="Pfam" id="PF14542">
    <property type="entry name" value="Acetyltransf_CG"/>
    <property type="match status" value="1"/>
</dbReference>
<protein>
    <submittedName>
        <fullName evidence="3">Uncharacterized protein</fullName>
    </submittedName>
</protein>
<dbReference type="Proteomes" id="UP000190897">
    <property type="component" value="Unassembled WGS sequence"/>
</dbReference>
<dbReference type="PROSITE" id="PS51729">
    <property type="entry name" value="GNAT_YJDJ"/>
    <property type="match status" value="1"/>
</dbReference>
<evidence type="ECO:0000313" key="4">
    <source>
        <dbReference type="Proteomes" id="UP000190897"/>
    </source>
</evidence>
<dbReference type="SUPFAM" id="SSF55729">
    <property type="entry name" value="Acyl-CoA N-acyltransferases (Nat)"/>
    <property type="match status" value="1"/>
</dbReference>
<name>A0A1T5DRI7_9BACT</name>